<sequence>MAMTVSVTDWTKLLWKEHGQTIEVQSLQHITYLPKDVDIFIRTAWLYRVSSTFAISVEESSLNSQLLRHCVYVFFPASTEDIKCLEKQGCLFGEEMPRELFISSFILISMTACM</sequence>
<dbReference type="AlphaFoldDB" id="A0A9D4EEG0"/>
<proteinExistence type="predicted"/>
<evidence type="ECO:0000313" key="2">
    <source>
        <dbReference type="Proteomes" id="UP000828390"/>
    </source>
</evidence>
<comment type="caution">
    <text evidence="1">The sequence shown here is derived from an EMBL/GenBank/DDBJ whole genome shotgun (WGS) entry which is preliminary data.</text>
</comment>
<protein>
    <submittedName>
        <fullName evidence="1">Uncharacterized protein</fullName>
    </submittedName>
</protein>
<dbReference type="EMBL" id="JAIWYP010000009">
    <property type="protein sequence ID" value="KAH3777940.1"/>
    <property type="molecule type" value="Genomic_DNA"/>
</dbReference>
<organism evidence="1 2">
    <name type="scientific">Dreissena polymorpha</name>
    <name type="common">Zebra mussel</name>
    <name type="synonym">Mytilus polymorpha</name>
    <dbReference type="NCBI Taxonomy" id="45954"/>
    <lineage>
        <taxon>Eukaryota</taxon>
        <taxon>Metazoa</taxon>
        <taxon>Spiralia</taxon>
        <taxon>Lophotrochozoa</taxon>
        <taxon>Mollusca</taxon>
        <taxon>Bivalvia</taxon>
        <taxon>Autobranchia</taxon>
        <taxon>Heteroconchia</taxon>
        <taxon>Euheterodonta</taxon>
        <taxon>Imparidentia</taxon>
        <taxon>Neoheterodontei</taxon>
        <taxon>Myida</taxon>
        <taxon>Dreissenoidea</taxon>
        <taxon>Dreissenidae</taxon>
        <taxon>Dreissena</taxon>
    </lineage>
</organism>
<reference evidence="1" key="2">
    <citation type="submission" date="2020-11" db="EMBL/GenBank/DDBJ databases">
        <authorList>
            <person name="McCartney M.A."/>
            <person name="Auch B."/>
            <person name="Kono T."/>
            <person name="Mallez S."/>
            <person name="Becker A."/>
            <person name="Gohl D.M."/>
            <person name="Silverstein K.A.T."/>
            <person name="Koren S."/>
            <person name="Bechman K.B."/>
            <person name="Herman A."/>
            <person name="Abrahante J.E."/>
            <person name="Garbe J."/>
        </authorList>
    </citation>
    <scope>NUCLEOTIDE SEQUENCE</scope>
    <source>
        <strain evidence="1">Duluth1</strain>
        <tissue evidence="1">Whole animal</tissue>
    </source>
</reference>
<keyword evidence="2" id="KW-1185">Reference proteome</keyword>
<name>A0A9D4EEG0_DREPO</name>
<accession>A0A9D4EEG0</accession>
<gene>
    <name evidence="1" type="ORF">DPMN_179390</name>
</gene>
<dbReference type="Proteomes" id="UP000828390">
    <property type="component" value="Unassembled WGS sequence"/>
</dbReference>
<reference evidence="1" key="1">
    <citation type="journal article" date="2019" name="bioRxiv">
        <title>The Genome of the Zebra Mussel, Dreissena polymorpha: A Resource for Invasive Species Research.</title>
        <authorList>
            <person name="McCartney M.A."/>
            <person name="Auch B."/>
            <person name="Kono T."/>
            <person name="Mallez S."/>
            <person name="Zhang Y."/>
            <person name="Obille A."/>
            <person name="Becker A."/>
            <person name="Abrahante J.E."/>
            <person name="Garbe J."/>
            <person name="Badalamenti J.P."/>
            <person name="Herman A."/>
            <person name="Mangelson H."/>
            <person name="Liachko I."/>
            <person name="Sullivan S."/>
            <person name="Sone E.D."/>
            <person name="Koren S."/>
            <person name="Silverstein K.A.T."/>
            <person name="Beckman K.B."/>
            <person name="Gohl D.M."/>
        </authorList>
    </citation>
    <scope>NUCLEOTIDE SEQUENCE</scope>
    <source>
        <strain evidence="1">Duluth1</strain>
        <tissue evidence="1">Whole animal</tissue>
    </source>
</reference>
<evidence type="ECO:0000313" key="1">
    <source>
        <dbReference type="EMBL" id="KAH3777940.1"/>
    </source>
</evidence>